<gene>
    <name evidence="1" type="ORF">M0813_29060</name>
</gene>
<dbReference type="Proteomes" id="UP001150062">
    <property type="component" value="Unassembled WGS sequence"/>
</dbReference>
<sequence length="101" mass="11181">MSSTEKYLDSGQTNSQNAPALLRISARRLIADTSCAKILNELKNKESETTIHHDGAEQGRVSHQHRLSHGRLMVTLDLLGASMEMTYIFLETAVNGSCYLC</sequence>
<proteinExistence type="predicted"/>
<comment type="caution">
    <text evidence="1">The sequence shown here is derived from an EMBL/GenBank/DDBJ whole genome shotgun (WGS) entry which is preliminary data.</text>
</comment>
<keyword evidence="2" id="KW-1185">Reference proteome</keyword>
<dbReference type="EMBL" id="JAOAOG010000266">
    <property type="protein sequence ID" value="KAJ6235080.1"/>
    <property type="molecule type" value="Genomic_DNA"/>
</dbReference>
<accession>A0ABQ8XRW7</accession>
<name>A0ABQ8XRW7_9EUKA</name>
<reference evidence="1" key="1">
    <citation type="submission" date="2022-08" db="EMBL/GenBank/DDBJ databases">
        <title>Novel sulfate-reducing endosymbionts in the free-living metamonad Anaeramoeba.</title>
        <authorList>
            <person name="Jerlstrom-Hultqvist J."/>
            <person name="Cepicka I."/>
            <person name="Gallot-Lavallee L."/>
            <person name="Salas-Leiva D."/>
            <person name="Curtis B.A."/>
            <person name="Zahonova K."/>
            <person name="Pipaliya S."/>
            <person name="Dacks J."/>
            <person name="Roger A.J."/>
        </authorList>
    </citation>
    <scope>NUCLEOTIDE SEQUENCE</scope>
    <source>
        <strain evidence="1">Schooner1</strain>
    </source>
</reference>
<organism evidence="1 2">
    <name type="scientific">Anaeramoeba flamelloides</name>
    <dbReference type="NCBI Taxonomy" id="1746091"/>
    <lineage>
        <taxon>Eukaryota</taxon>
        <taxon>Metamonada</taxon>
        <taxon>Anaeramoebidae</taxon>
        <taxon>Anaeramoeba</taxon>
    </lineage>
</organism>
<evidence type="ECO:0000313" key="1">
    <source>
        <dbReference type="EMBL" id="KAJ6235080.1"/>
    </source>
</evidence>
<protein>
    <submittedName>
        <fullName evidence="1">Uncharacterized protein</fullName>
    </submittedName>
</protein>
<evidence type="ECO:0000313" key="2">
    <source>
        <dbReference type="Proteomes" id="UP001150062"/>
    </source>
</evidence>